<feature type="transmembrane region" description="Helical" evidence="1">
    <location>
        <begin position="41"/>
        <end position="60"/>
    </location>
</feature>
<sequence length="61" mass="7132">MEVPFWIIFVSIIFFIICFSYTLTFMEYLQNGEKRGARQSKVVAIICLSLAFLIPFIYSLV</sequence>
<comment type="caution">
    <text evidence="2">The sequence shown here is derived from an EMBL/GenBank/DDBJ whole genome shotgun (WGS) entry which is preliminary data.</text>
</comment>
<feature type="transmembrane region" description="Helical" evidence="1">
    <location>
        <begin position="6"/>
        <end position="29"/>
    </location>
</feature>
<evidence type="ECO:0000313" key="3">
    <source>
        <dbReference type="Proteomes" id="UP000276443"/>
    </source>
</evidence>
<protein>
    <submittedName>
        <fullName evidence="2">Uncharacterized protein</fullName>
    </submittedName>
</protein>
<name>A0A3N5B9D8_9BACI</name>
<keyword evidence="1" id="KW-0812">Transmembrane</keyword>
<keyword evidence="3" id="KW-1185">Reference proteome</keyword>
<organism evidence="2 3">
    <name type="scientific">Aquisalibacillus elongatus</name>
    <dbReference type="NCBI Taxonomy" id="485577"/>
    <lineage>
        <taxon>Bacteria</taxon>
        <taxon>Bacillati</taxon>
        <taxon>Bacillota</taxon>
        <taxon>Bacilli</taxon>
        <taxon>Bacillales</taxon>
        <taxon>Bacillaceae</taxon>
        <taxon>Aquisalibacillus</taxon>
    </lineage>
</organism>
<dbReference type="AlphaFoldDB" id="A0A3N5B9D8"/>
<dbReference type="EMBL" id="RKRF01000008">
    <property type="protein sequence ID" value="RPF53977.1"/>
    <property type="molecule type" value="Genomic_DNA"/>
</dbReference>
<keyword evidence="1" id="KW-1133">Transmembrane helix</keyword>
<accession>A0A3N5B9D8</accession>
<dbReference type="Proteomes" id="UP000276443">
    <property type="component" value="Unassembled WGS sequence"/>
</dbReference>
<gene>
    <name evidence="2" type="ORF">EDC24_1165</name>
</gene>
<proteinExistence type="predicted"/>
<evidence type="ECO:0000256" key="1">
    <source>
        <dbReference type="SAM" id="Phobius"/>
    </source>
</evidence>
<evidence type="ECO:0000313" key="2">
    <source>
        <dbReference type="EMBL" id="RPF53977.1"/>
    </source>
</evidence>
<keyword evidence="1" id="KW-0472">Membrane</keyword>
<reference evidence="2 3" key="1">
    <citation type="submission" date="2018-11" db="EMBL/GenBank/DDBJ databases">
        <title>Genomic Encyclopedia of Type Strains, Phase IV (KMG-IV): sequencing the most valuable type-strain genomes for metagenomic binning, comparative biology and taxonomic classification.</title>
        <authorList>
            <person name="Goeker M."/>
        </authorList>
    </citation>
    <scope>NUCLEOTIDE SEQUENCE [LARGE SCALE GENOMIC DNA]</scope>
    <source>
        <strain evidence="2 3">DSM 18090</strain>
    </source>
</reference>